<dbReference type="KEGG" id="bhc:JFL75_07605"/>
<protein>
    <submittedName>
        <fullName evidence="7">Sugar kinase</fullName>
    </submittedName>
</protein>
<keyword evidence="4 7" id="KW-0418">Kinase</keyword>
<dbReference type="Proteomes" id="UP000595917">
    <property type="component" value="Chromosome"/>
</dbReference>
<keyword evidence="5" id="KW-0067">ATP-binding</keyword>
<dbReference type="Gene3D" id="3.40.1190.20">
    <property type="match status" value="1"/>
</dbReference>
<gene>
    <name evidence="7" type="ORF">JFL75_07605</name>
</gene>
<evidence type="ECO:0000313" key="8">
    <source>
        <dbReference type="Proteomes" id="UP000595917"/>
    </source>
</evidence>
<dbReference type="CDD" id="cd01166">
    <property type="entry name" value="KdgK"/>
    <property type="match status" value="1"/>
</dbReference>
<evidence type="ECO:0000313" key="7">
    <source>
        <dbReference type="EMBL" id="QQO10772.1"/>
    </source>
</evidence>
<dbReference type="RefSeq" id="WP_215628077.1">
    <property type="nucleotide sequence ID" value="NZ_CP067089.2"/>
</dbReference>
<dbReference type="InterPro" id="IPR029056">
    <property type="entry name" value="Ribokinase-like"/>
</dbReference>
<dbReference type="InterPro" id="IPR002173">
    <property type="entry name" value="Carboh/pur_kinase_PfkB_CS"/>
</dbReference>
<reference evidence="7" key="1">
    <citation type="submission" date="2021-01" db="EMBL/GenBank/DDBJ databases">
        <title>Description of Breznakiella homolactica.</title>
        <authorList>
            <person name="Song Y."/>
            <person name="Brune A."/>
        </authorList>
    </citation>
    <scope>NUCLEOTIDE SEQUENCE</scope>
    <source>
        <strain evidence="7">RmG30</strain>
    </source>
</reference>
<evidence type="ECO:0000256" key="4">
    <source>
        <dbReference type="ARBA" id="ARBA00022777"/>
    </source>
</evidence>
<dbReference type="GO" id="GO:0016301">
    <property type="term" value="F:kinase activity"/>
    <property type="evidence" value="ECO:0007669"/>
    <property type="project" value="UniProtKB-KW"/>
</dbReference>
<evidence type="ECO:0000256" key="3">
    <source>
        <dbReference type="ARBA" id="ARBA00022741"/>
    </source>
</evidence>
<organism evidence="7 8">
    <name type="scientific">Breznakiella homolactica</name>
    <dbReference type="NCBI Taxonomy" id="2798577"/>
    <lineage>
        <taxon>Bacteria</taxon>
        <taxon>Pseudomonadati</taxon>
        <taxon>Spirochaetota</taxon>
        <taxon>Spirochaetia</taxon>
        <taxon>Spirochaetales</taxon>
        <taxon>Breznakiellaceae</taxon>
        <taxon>Breznakiella</taxon>
    </lineage>
</organism>
<evidence type="ECO:0000256" key="5">
    <source>
        <dbReference type="ARBA" id="ARBA00022840"/>
    </source>
</evidence>
<evidence type="ECO:0000256" key="1">
    <source>
        <dbReference type="ARBA" id="ARBA00010688"/>
    </source>
</evidence>
<sequence length="327" mass="35733">MFDIISLGGLIVEFIRPDVDMPLDEIYPIMGPYPSGASAITISTAARLGLNAAFIGVSGDDFFGRNVAYRRMQDDGVNLDHVLITDKIATGIAFVMYRSDGSRMFNYVSDYSAVTFDGVPEFELPGLPKSKWIHINGTLLGEKSIWKEYGVQVIDHILAGGGSLSFDTNFRPELMSLETAKSQYGSFIKKARHFMPSEEEALVYFETDSVEKAIERGLEMGPEVVCIKQGSKGCTVASRAEGPYQVPTFDGVKPVDPTGAGDSFNAAFICAREKGLTLRDSAVFANAVGSFAVSKHGPMQGSPTIDELRELMEEYGALEVWEKAYPR</sequence>
<comment type="similarity">
    <text evidence="1">Belongs to the carbohydrate kinase PfkB family.</text>
</comment>
<keyword evidence="2" id="KW-0808">Transferase</keyword>
<accession>A0A7T8BBN8</accession>
<evidence type="ECO:0000259" key="6">
    <source>
        <dbReference type="Pfam" id="PF00294"/>
    </source>
</evidence>
<name>A0A7T8BBN8_9SPIR</name>
<dbReference type="SUPFAM" id="SSF53613">
    <property type="entry name" value="Ribokinase-like"/>
    <property type="match status" value="1"/>
</dbReference>
<dbReference type="Pfam" id="PF00294">
    <property type="entry name" value="PfkB"/>
    <property type="match status" value="1"/>
</dbReference>
<dbReference type="EMBL" id="CP067089">
    <property type="protein sequence ID" value="QQO10772.1"/>
    <property type="molecule type" value="Genomic_DNA"/>
</dbReference>
<keyword evidence="3" id="KW-0547">Nucleotide-binding</keyword>
<dbReference type="InterPro" id="IPR011611">
    <property type="entry name" value="PfkB_dom"/>
</dbReference>
<evidence type="ECO:0000256" key="2">
    <source>
        <dbReference type="ARBA" id="ARBA00022679"/>
    </source>
</evidence>
<dbReference type="PROSITE" id="PS00584">
    <property type="entry name" value="PFKB_KINASES_2"/>
    <property type="match status" value="1"/>
</dbReference>
<dbReference type="AlphaFoldDB" id="A0A7T8BBN8"/>
<dbReference type="InterPro" id="IPR050306">
    <property type="entry name" value="PfkB_Carbo_kinase"/>
</dbReference>
<keyword evidence="8" id="KW-1185">Reference proteome</keyword>
<dbReference type="GO" id="GO:0005524">
    <property type="term" value="F:ATP binding"/>
    <property type="evidence" value="ECO:0007669"/>
    <property type="project" value="UniProtKB-KW"/>
</dbReference>
<dbReference type="PANTHER" id="PTHR43085">
    <property type="entry name" value="HEXOKINASE FAMILY MEMBER"/>
    <property type="match status" value="1"/>
</dbReference>
<dbReference type="PANTHER" id="PTHR43085:SF1">
    <property type="entry name" value="PSEUDOURIDINE KINASE-RELATED"/>
    <property type="match status" value="1"/>
</dbReference>
<feature type="domain" description="Carbohydrate kinase PfkB" evidence="6">
    <location>
        <begin position="33"/>
        <end position="304"/>
    </location>
</feature>
<proteinExistence type="inferred from homology"/>